<dbReference type="STRING" id="485915.Dret_0137"/>
<dbReference type="eggNOG" id="COG1413">
    <property type="taxonomic scope" value="Bacteria"/>
</dbReference>
<reference evidence="2" key="1">
    <citation type="submission" date="2009-09" db="EMBL/GenBank/DDBJ databases">
        <title>The complete chromosome of Desulfohalobium retbaense DSM 5692.</title>
        <authorList>
            <consortium name="US DOE Joint Genome Institute (JGI-PGF)"/>
            <person name="Lucas S."/>
            <person name="Copeland A."/>
            <person name="Lapidus A."/>
            <person name="Glavina del Rio T."/>
            <person name="Dalin E."/>
            <person name="Tice H."/>
            <person name="Bruce D."/>
            <person name="Goodwin L."/>
            <person name="Pitluck S."/>
            <person name="Kyrpides N."/>
            <person name="Mavromatis K."/>
            <person name="Ivanova N."/>
            <person name="Mikhailova N."/>
            <person name="Munk A.C."/>
            <person name="Brettin T."/>
            <person name="Detter J.C."/>
            <person name="Han C."/>
            <person name="Tapia R."/>
            <person name="Larimer F."/>
            <person name="Land M."/>
            <person name="Hauser L."/>
            <person name="Markowitz V."/>
            <person name="Cheng J.-F."/>
            <person name="Hugenholtz P."/>
            <person name="Woyke T."/>
            <person name="Wu D."/>
            <person name="Spring S."/>
            <person name="Klenk H.-P."/>
            <person name="Eisen J.A."/>
        </authorList>
    </citation>
    <scope>NUCLEOTIDE SEQUENCE [LARGE SCALE GENOMIC DNA]</scope>
    <source>
        <strain evidence="2">DSM 5692</strain>
    </source>
</reference>
<dbReference type="OrthoDB" id="5430983at2"/>
<accession>C8WZG4</accession>
<gene>
    <name evidence="1" type="ordered locus">Dret_0137</name>
</gene>
<dbReference type="EMBL" id="CP001734">
    <property type="protein sequence ID" value="ACV67439.1"/>
    <property type="molecule type" value="Genomic_DNA"/>
</dbReference>
<organism evidence="1 2">
    <name type="scientific">Desulfohalobium retbaense (strain ATCC 49708 / DSM 5692 / JCM 16813 / HR100)</name>
    <dbReference type="NCBI Taxonomy" id="485915"/>
    <lineage>
        <taxon>Bacteria</taxon>
        <taxon>Pseudomonadati</taxon>
        <taxon>Thermodesulfobacteriota</taxon>
        <taxon>Desulfovibrionia</taxon>
        <taxon>Desulfovibrionales</taxon>
        <taxon>Desulfohalobiaceae</taxon>
        <taxon>Desulfohalobium</taxon>
    </lineage>
</organism>
<dbReference type="KEGG" id="drt:Dret_0137"/>
<protein>
    <recommendedName>
        <fullName evidence="3">HEAT repeat domain-containing protein</fullName>
    </recommendedName>
</protein>
<reference evidence="1 2" key="2">
    <citation type="journal article" date="2010" name="Stand. Genomic Sci.">
        <title>Complete genome sequence of Desulfohalobium retbaense type strain (HR(100)).</title>
        <authorList>
            <person name="Spring S."/>
            <person name="Nolan M."/>
            <person name="Lapidus A."/>
            <person name="Glavina Del Rio T."/>
            <person name="Copeland A."/>
            <person name="Tice H."/>
            <person name="Cheng J.F."/>
            <person name="Lucas S."/>
            <person name="Land M."/>
            <person name="Chen F."/>
            <person name="Bruce D."/>
            <person name="Goodwin L."/>
            <person name="Pitluck S."/>
            <person name="Ivanova N."/>
            <person name="Mavromatis K."/>
            <person name="Mikhailova N."/>
            <person name="Pati A."/>
            <person name="Chen A."/>
            <person name="Palaniappan K."/>
            <person name="Hauser L."/>
            <person name="Chang Y.J."/>
            <person name="Jeffries C.D."/>
            <person name="Munk C."/>
            <person name="Kiss H."/>
            <person name="Chain P."/>
            <person name="Han C."/>
            <person name="Brettin T."/>
            <person name="Detter J.C."/>
            <person name="Schuler E."/>
            <person name="Goker M."/>
            <person name="Rohde M."/>
            <person name="Bristow J."/>
            <person name="Eisen J.A."/>
            <person name="Markowitz V."/>
            <person name="Hugenholtz P."/>
            <person name="Kyrpides N.C."/>
            <person name="Klenk H.P."/>
        </authorList>
    </citation>
    <scope>NUCLEOTIDE SEQUENCE [LARGE SCALE GENOMIC DNA]</scope>
    <source>
        <strain evidence="1 2">DSM 5692</strain>
    </source>
</reference>
<dbReference type="Proteomes" id="UP000001052">
    <property type="component" value="Chromosome"/>
</dbReference>
<proteinExistence type="predicted"/>
<dbReference type="AlphaFoldDB" id="C8WZG4"/>
<dbReference type="NCBIfam" id="NF045662">
    <property type="entry name" value="DVU0298_fam"/>
    <property type="match status" value="1"/>
</dbReference>
<dbReference type="InterPro" id="IPR054701">
    <property type="entry name" value="DVU0298-like"/>
</dbReference>
<evidence type="ECO:0008006" key="3">
    <source>
        <dbReference type="Google" id="ProtNLM"/>
    </source>
</evidence>
<dbReference type="RefSeq" id="WP_015750598.1">
    <property type="nucleotide sequence ID" value="NC_013223.1"/>
</dbReference>
<dbReference type="HOGENOM" id="CLU_094508_0_0_7"/>
<sequence>MDTEFTCGRNAKRAVLSALGQDDPFAHFSRLLESFSAQQLVCPLFGAVLQTDPNIRWHGVTAFGLLLPRLWDDSPERARVLLRRCIWNLNEESGGIGWGMPEAMAEAMSAVPELADEFHKVFLSYIHEKEGPDNYIDHPPLRRGALWGVARFAQSRPDLASRACADLHHHLMTEQDTPCMGLTCLALSQLPECGLPEHLGDRLDALQQEPQTIELYWNRTLRAVTVGELARQAVTTQ</sequence>
<name>C8WZG4_DESRD</name>
<keyword evidence="2" id="KW-1185">Reference proteome</keyword>
<evidence type="ECO:0000313" key="1">
    <source>
        <dbReference type="EMBL" id="ACV67439.1"/>
    </source>
</evidence>
<evidence type="ECO:0000313" key="2">
    <source>
        <dbReference type="Proteomes" id="UP000001052"/>
    </source>
</evidence>